<reference evidence="1 2" key="1">
    <citation type="journal article" date="2014" name="Agronomy (Basel)">
        <title>A Draft Genome Sequence for Ensete ventricosum, the Drought-Tolerant Tree Against Hunger.</title>
        <authorList>
            <person name="Harrison J."/>
            <person name="Moore K.A."/>
            <person name="Paszkiewicz K."/>
            <person name="Jones T."/>
            <person name="Grant M."/>
            <person name="Ambacheew D."/>
            <person name="Muzemil S."/>
            <person name="Studholme D.J."/>
        </authorList>
    </citation>
    <scope>NUCLEOTIDE SEQUENCE [LARGE SCALE GENOMIC DNA]</scope>
</reference>
<protein>
    <submittedName>
        <fullName evidence="1">Uncharacterized protein</fullName>
    </submittedName>
</protein>
<comment type="caution">
    <text evidence="1">The sequence shown here is derived from an EMBL/GenBank/DDBJ whole genome shotgun (WGS) entry which is preliminary data.</text>
</comment>
<name>A0A427B0V2_ENSVE</name>
<evidence type="ECO:0000313" key="1">
    <source>
        <dbReference type="EMBL" id="RRT81936.1"/>
    </source>
</evidence>
<accession>A0A427B0V2</accession>
<dbReference type="Proteomes" id="UP000287651">
    <property type="component" value="Unassembled WGS sequence"/>
</dbReference>
<gene>
    <name evidence="1" type="ORF">B296_00003283</name>
</gene>
<organism evidence="1 2">
    <name type="scientific">Ensete ventricosum</name>
    <name type="common">Abyssinian banana</name>
    <name type="synonym">Musa ensete</name>
    <dbReference type="NCBI Taxonomy" id="4639"/>
    <lineage>
        <taxon>Eukaryota</taxon>
        <taxon>Viridiplantae</taxon>
        <taxon>Streptophyta</taxon>
        <taxon>Embryophyta</taxon>
        <taxon>Tracheophyta</taxon>
        <taxon>Spermatophyta</taxon>
        <taxon>Magnoliopsida</taxon>
        <taxon>Liliopsida</taxon>
        <taxon>Zingiberales</taxon>
        <taxon>Musaceae</taxon>
        <taxon>Ensete</taxon>
    </lineage>
</organism>
<evidence type="ECO:0000313" key="2">
    <source>
        <dbReference type="Proteomes" id="UP000287651"/>
    </source>
</evidence>
<proteinExistence type="predicted"/>
<sequence>MLKAILLSEEWRHRSYVVAFKMKVLPIGSLAPLRASIDLVTVLNMSPNMTGENLDVEVCNAISCFLFEVRGLALHCGLLDRRRR</sequence>
<dbReference type="AlphaFoldDB" id="A0A427B0V2"/>
<dbReference type="EMBL" id="AMZH03000794">
    <property type="protein sequence ID" value="RRT81936.1"/>
    <property type="molecule type" value="Genomic_DNA"/>
</dbReference>